<dbReference type="RefSeq" id="WP_345040383.1">
    <property type="nucleotide sequence ID" value="NZ_BAABBA010000008.1"/>
</dbReference>
<name>A0ABP8EUB3_9MICO</name>
<dbReference type="Proteomes" id="UP001499841">
    <property type="component" value="Unassembled WGS sequence"/>
</dbReference>
<evidence type="ECO:0000313" key="1">
    <source>
        <dbReference type="EMBL" id="GAA4287565.1"/>
    </source>
</evidence>
<accession>A0ABP8EUB3</accession>
<evidence type="ECO:0000313" key="2">
    <source>
        <dbReference type="Proteomes" id="UP001499841"/>
    </source>
</evidence>
<keyword evidence="2" id="KW-1185">Reference proteome</keyword>
<reference evidence="2" key="1">
    <citation type="journal article" date="2019" name="Int. J. Syst. Evol. Microbiol.">
        <title>The Global Catalogue of Microorganisms (GCM) 10K type strain sequencing project: providing services to taxonomists for standard genome sequencing and annotation.</title>
        <authorList>
            <consortium name="The Broad Institute Genomics Platform"/>
            <consortium name="The Broad Institute Genome Sequencing Center for Infectious Disease"/>
            <person name="Wu L."/>
            <person name="Ma J."/>
        </authorList>
    </citation>
    <scope>NUCLEOTIDE SEQUENCE [LARGE SCALE GENOMIC DNA]</scope>
    <source>
        <strain evidence="2">JCM 17459</strain>
    </source>
</reference>
<dbReference type="EMBL" id="BAABBA010000008">
    <property type="protein sequence ID" value="GAA4287565.1"/>
    <property type="molecule type" value="Genomic_DNA"/>
</dbReference>
<protein>
    <recommendedName>
        <fullName evidence="3">DUF2993 domain-containing protein</fullName>
    </recommendedName>
</protein>
<evidence type="ECO:0008006" key="3">
    <source>
        <dbReference type="Google" id="ProtNLM"/>
    </source>
</evidence>
<proteinExistence type="predicted"/>
<gene>
    <name evidence="1" type="ORF">GCM10022262_19240</name>
</gene>
<sequence>MIPAGAAQIPADGDELAGRVARSLRDALHLGTGVAVTAAMSAPGAVDHLSIDLSGSVIDNRYLSRSAISLRPPRSTAGGVATELGSLTLTGRPVVAFGAPIFGQLDAQHVPATWLHDDSGQLWLAFRDERAAGGPTAGRAVVEGEVAAVSTAAGTVAAELAQQMGVAVRDVRVTPLATGPNRWRFDLAARVSKGFASTNVTGHAQVSLDDNLVVRVEELTARAGGLLGSLAQGMIESHLGRYRDRAFNLKELTFAGARVTGLDVELAERFRVTVTLGS</sequence>
<organism evidence="1 2">
    <name type="scientific">Georgenia daeguensis</name>
    <dbReference type="NCBI Taxonomy" id="908355"/>
    <lineage>
        <taxon>Bacteria</taxon>
        <taxon>Bacillati</taxon>
        <taxon>Actinomycetota</taxon>
        <taxon>Actinomycetes</taxon>
        <taxon>Micrococcales</taxon>
        <taxon>Bogoriellaceae</taxon>
        <taxon>Georgenia</taxon>
    </lineage>
</organism>
<comment type="caution">
    <text evidence="1">The sequence shown here is derived from an EMBL/GenBank/DDBJ whole genome shotgun (WGS) entry which is preliminary data.</text>
</comment>